<dbReference type="STRING" id="213810.RUM_15670"/>
<proteinExistence type="predicted"/>
<dbReference type="AlphaFoldDB" id="D4LDG3"/>
<dbReference type="HOGENOM" id="CLU_528807_0_0_9"/>
<gene>
    <name evidence="1" type="ordered locus">RUM_15670</name>
</gene>
<name>D4LDG3_RUMC1</name>
<reference evidence="1" key="1">
    <citation type="submission" date="2010-03" db="EMBL/GenBank/DDBJ databases">
        <title>The genome sequence of Ruminococcus sp. 18P13.</title>
        <authorList>
            <consortium name="metaHIT consortium -- http://www.metahit.eu/"/>
            <person name="Pajon A."/>
            <person name="Turner K."/>
            <person name="Parkhill J."/>
            <person name="Bernalier A."/>
        </authorList>
    </citation>
    <scope>NUCLEOTIDE SEQUENCE [LARGE SCALE GENOMIC DNA]</scope>
    <source>
        <strain evidence="1">Type strain: 18P13</strain>
    </source>
</reference>
<dbReference type="SMART" id="SM00671">
    <property type="entry name" value="SEL1"/>
    <property type="match status" value="5"/>
</dbReference>
<keyword evidence="2" id="KW-1185">Reference proteome</keyword>
<dbReference type="InterPro" id="IPR006597">
    <property type="entry name" value="Sel1-like"/>
</dbReference>
<dbReference type="PANTHER" id="PTHR11102:SF160">
    <property type="entry name" value="ERAD-ASSOCIATED E3 UBIQUITIN-PROTEIN LIGASE COMPONENT HRD3"/>
    <property type="match status" value="1"/>
</dbReference>
<dbReference type="SUPFAM" id="SSF81901">
    <property type="entry name" value="HCP-like"/>
    <property type="match status" value="2"/>
</dbReference>
<dbReference type="Gene3D" id="1.25.40.10">
    <property type="entry name" value="Tetratricopeptide repeat domain"/>
    <property type="match status" value="3"/>
</dbReference>
<reference evidence="1" key="2">
    <citation type="submission" date="2010-03" db="EMBL/GenBank/DDBJ databases">
        <authorList>
            <person name="Pajon A."/>
        </authorList>
    </citation>
    <scope>NUCLEOTIDE SEQUENCE</scope>
    <source>
        <strain evidence="1">Type strain: 18P13</strain>
    </source>
</reference>
<dbReference type="GeneID" id="83156282"/>
<dbReference type="InterPro" id="IPR011990">
    <property type="entry name" value="TPR-like_helical_dom_sf"/>
</dbReference>
<evidence type="ECO:0000313" key="1">
    <source>
        <dbReference type="EMBL" id="CBL17658.1"/>
    </source>
</evidence>
<protein>
    <submittedName>
        <fullName evidence="1">FOG: TPR repeat, SEL1 subfamily</fullName>
    </submittedName>
</protein>
<dbReference type="RefSeq" id="WP_015558564.1">
    <property type="nucleotide sequence ID" value="NC_021039.1"/>
</dbReference>
<dbReference type="BioCyc" id="RCHA213810:RUM_RS07630-MONOMER"/>
<dbReference type="Proteomes" id="UP000007054">
    <property type="component" value="Chromosome"/>
</dbReference>
<dbReference type="Pfam" id="PF08238">
    <property type="entry name" value="Sel1"/>
    <property type="match status" value="8"/>
</dbReference>
<dbReference type="PATRIC" id="fig|213810.4.peg.1466"/>
<dbReference type="PANTHER" id="PTHR11102">
    <property type="entry name" value="SEL-1-LIKE PROTEIN"/>
    <property type="match status" value="1"/>
</dbReference>
<dbReference type="EMBL" id="FP929052">
    <property type="protein sequence ID" value="CBL17658.1"/>
    <property type="molecule type" value="Genomic_DNA"/>
</dbReference>
<organism evidence="1 2">
    <name type="scientific">Ruminococcus champanellensis (strain DSM 18848 / JCM 17042 / KCTC 15320 / 18P13)</name>
    <dbReference type="NCBI Taxonomy" id="213810"/>
    <lineage>
        <taxon>Bacteria</taxon>
        <taxon>Bacillati</taxon>
        <taxon>Bacillota</taxon>
        <taxon>Clostridia</taxon>
        <taxon>Eubacteriales</taxon>
        <taxon>Oscillospiraceae</taxon>
        <taxon>Ruminococcus</taxon>
    </lineage>
</organism>
<evidence type="ECO:0000313" key="2">
    <source>
        <dbReference type="Proteomes" id="UP000007054"/>
    </source>
</evidence>
<dbReference type="KEGG" id="rch:RUM_15670"/>
<dbReference type="InterPro" id="IPR050767">
    <property type="entry name" value="Sel1_AlgK"/>
</dbReference>
<sequence>MHAETVLKLTMQDTLQQAAQNRDAWIRAYREIVSEHPAAEDLAEQLIDRVQRAYAVLEERETLRSDGSLCQDPAYMEEFIRQEEQQEAALDGTFPLGREEDAAFALPYFPIPDLARIQLGFAAQVHTGTYSEYAQDVLVRKGILLEVLGQWKEAERCYQGVSTSSVVQQREFACRTKAQEQGEALYQKGMACVEQLDWDGAWYPFSQAADLGHREALAELGFMTVYGTGCGRCIEEGLDYLRTAAKQGSAYACQVLWELHDEGLRDVTGAEAQAWCRAAAEQGNAKALARLEDGFDLRPVTEILRERIGQGDVDALWYLAQELGDTQEAAGYMQQAADAGQVDALLFYAELYGDPAQPELYDPVKADACYRQAAEQGCEKAILTLGDRALHREDPPFWNRTEDPAAVPEDLRQRHRTQFDWYLKAAQGGCVSAMSHVAAAYHYGYPVEQDDRQAFLWASRSADAGDSYGMYACGYFYEHALGCEQDLSAALLLYTRAAEAGELGAMYRLIDIYETGRKGIPADPAKASRYRFAAGMNWD</sequence>
<accession>D4LDG3</accession>